<protein>
    <submittedName>
        <fullName evidence="1">Uncharacterized protein</fullName>
    </submittedName>
</protein>
<gene>
    <name evidence="1" type="ORF">METZ01_LOCUS228941</name>
</gene>
<dbReference type="AlphaFoldDB" id="A0A382GN64"/>
<evidence type="ECO:0000313" key="1">
    <source>
        <dbReference type="EMBL" id="SVB76087.1"/>
    </source>
</evidence>
<sequence length="128" mass="13979">MEAYRVGDKDATRLMYKAIDGDISIGICSYSVAVLWASPQFDRKSEIGFTGLLGFLKVVDFGIKSAKLAGHLLRETDCTGEEIYFEKTMENAIVEAVADSLSCPVVTTSDRIDGPSNIEYVRMDAVGI</sequence>
<proteinExistence type="predicted"/>
<accession>A0A382GN64</accession>
<reference evidence="1" key="1">
    <citation type="submission" date="2018-05" db="EMBL/GenBank/DDBJ databases">
        <authorList>
            <person name="Lanie J.A."/>
            <person name="Ng W.-L."/>
            <person name="Kazmierczak K.M."/>
            <person name="Andrzejewski T.M."/>
            <person name="Davidsen T.M."/>
            <person name="Wayne K.J."/>
            <person name="Tettelin H."/>
            <person name="Glass J.I."/>
            <person name="Rusch D."/>
            <person name="Podicherti R."/>
            <person name="Tsui H.-C.T."/>
            <person name="Winkler M.E."/>
        </authorList>
    </citation>
    <scope>NUCLEOTIDE SEQUENCE</scope>
</reference>
<dbReference type="EMBL" id="UINC01056266">
    <property type="protein sequence ID" value="SVB76087.1"/>
    <property type="molecule type" value="Genomic_DNA"/>
</dbReference>
<name>A0A382GN64_9ZZZZ</name>
<organism evidence="1">
    <name type="scientific">marine metagenome</name>
    <dbReference type="NCBI Taxonomy" id="408172"/>
    <lineage>
        <taxon>unclassified sequences</taxon>
        <taxon>metagenomes</taxon>
        <taxon>ecological metagenomes</taxon>
    </lineage>
</organism>